<dbReference type="InterPro" id="IPR007698">
    <property type="entry name" value="AlaDH/PNT_NAD(H)-bd"/>
</dbReference>
<dbReference type="GO" id="GO:0005525">
    <property type="term" value="F:GTP binding"/>
    <property type="evidence" value="ECO:0007669"/>
    <property type="project" value="UniProtKB-KW"/>
</dbReference>
<gene>
    <name evidence="20" type="ORF">RDB_LOCUS180602</name>
</gene>
<dbReference type="Pfam" id="PF00071">
    <property type="entry name" value="Ras"/>
    <property type="match status" value="1"/>
</dbReference>
<dbReference type="InterPro" id="IPR003578">
    <property type="entry name" value="Small_GTPase_Rho"/>
</dbReference>
<dbReference type="PROSITE" id="PS51420">
    <property type="entry name" value="RHO"/>
    <property type="match status" value="1"/>
</dbReference>
<dbReference type="PROSITE" id="PS51421">
    <property type="entry name" value="RAS"/>
    <property type="match status" value="1"/>
</dbReference>
<dbReference type="InterPro" id="IPR027281">
    <property type="entry name" value="Lys1"/>
</dbReference>
<comment type="subunit">
    <text evidence="3">Monomer.</text>
</comment>
<keyword evidence="7" id="KW-0028">Amino-acid biosynthesis</keyword>
<evidence type="ECO:0000259" key="19">
    <source>
        <dbReference type="SMART" id="SM01003"/>
    </source>
</evidence>
<dbReference type="SMART" id="SM00173">
    <property type="entry name" value="RAS"/>
    <property type="match status" value="1"/>
</dbReference>
<dbReference type="Gene3D" id="3.40.50.720">
    <property type="entry name" value="NAD(P)-binding Rossmann-like Domain"/>
    <property type="match status" value="1"/>
</dbReference>
<dbReference type="FunFam" id="3.40.50.300:FF:000088">
    <property type="entry name" value="Ras-related C3 botulinum toxin substrate 1"/>
    <property type="match status" value="1"/>
</dbReference>
<evidence type="ECO:0000256" key="10">
    <source>
        <dbReference type="ARBA" id="ARBA00023027"/>
    </source>
</evidence>
<keyword evidence="12" id="KW-0457">Lysine biosynthesis</keyword>
<keyword evidence="13" id="KW-1015">Disulfide bond</keyword>
<comment type="catalytic activity">
    <reaction evidence="17">
        <text>L-saccharopine + NAD(+) + H2O = L-lysine + 2-oxoglutarate + NADH + H(+)</text>
        <dbReference type="Rhea" id="RHEA:12440"/>
        <dbReference type="ChEBI" id="CHEBI:15377"/>
        <dbReference type="ChEBI" id="CHEBI:15378"/>
        <dbReference type="ChEBI" id="CHEBI:16810"/>
        <dbReference type="ChEBI" id="CHEBI:32551"/>
        <dbReference type="ChEBI" id="CHEBI:57540"/>
        <dbReference type="ChEBI" id="CHEBI:57945"/>
        <dbReference type="ChEBI" id="CHEBI:57951"/>
        <dbReference type="EC" id="1.5.1.7"/>
    </reaction>
</comment>
<dbReference type="NCBIfam" id="TIGR00231">
    <property type="entry name" value="small_GTP"/>
    <property type="match status" value="1"/>
</dbReference>
<dbReference type="SMART" id="SM01002">
    <property type="entry name" value="AlaDh_PNT_C"/>
    <property type="match status" value="1"/>
</dbReference>
<dbReference type="PROSITE" id="PS51419">
    <property type="entry name" value="RAB"/>
    <property type="match status" value="1"/>
</dbReference>
<dbReference type="CDD" id="cd01871">
    <property type="entry name" value="Rac1_like"/>
    <property type="match status" value="1"/>
</dbReference>
<dbReference type="SUPFAM" id="SSF52283">
    <property type="entry name" value="Formate/glycerate dehydrogenase catalytic domain-like"/>
    <property type="match status" value="1"/>
</dbReference>
<proteinExistence type="inferred from homology"/>
<dbReference type="InterPro" id="IPR005225">
    <property type="entry name" value="Small_GTP-bd"/>
</dbReference>
<name>A0A8H3C330_9AGAM</name>
<evidence type="ECO:0000256" key="5">
    <source>
        <dbReference type="ARBA" id="ARBA00021221"/>
    </source>
</evidence>
<dbReference type="Pfam" id="PF05222">
    <property type="entry name" value="AlaDh_PNT_N"/>
    <property type="match status" value="1"/>
</dbReference>
<keyword evidence="15" id="KW-0636">Prenylation</keyword>
<evidence type="ECO:0000256" key="3">
    <source>
        <dbReference type="ARBA" id="ARBA00011245"/>
    </source>
</evidence>
<dbReference type="InterPro" id="IPR001806">
    <property type="entry name" value="Small_GTPase"/>
</dbReference>
<evidence type="ECO:0000256" key="9">
    <source>
        <dbReference type="ARBA" id="ARBA00023002"/>
    </source>
</evidence>
<dbReference type="Gene3D" id="3.40.50.300">
    <property type="entry name" value="P-loop containing nucleotide triphosphate hydrolases"/>
    <property type="match status" value="1"/>
</dbReference>
<evidence type="ECO:0000256" key="7">
    <source>
        <dbReference type="ARBA" id="ARBA00022605"/>
    </source>
</evidence>
<dbReference type="InterPro" id="IPR036291">
    <property type="entry name" value="NAD(P)-bd_dom_sf"/>
</dbReference>
<accession>A0A8H3C330</accession>
<evidence type="ECO:0000313" key="20">
    <source>
        <dbReference type="EMBL" id="CAE6473667.1"/>
    </source>
</evidence>
<dbReference type="SMART" id="SM01003">
    <property type="entry name" value="AlaDh_PNT_N"/>
    <property type="match status" value="1"/>
</dbReference>
<keyword evidence="11" id="KW-0342">GTP-binding</keyword>
<evidence type="ECO:0000256" key="11">
    <source>
        <dbReference type="ARBA" id="ARBA00023134"/>
    </source>
</evidence>
<organism evidence="20 21">
    <name type="scientific">Rhizoctonia solani</name>
    <dbReference type="NCBI Taxonomy" id="456999"/>
    <lineage>
        <taxon>Eukaryota</taxon>
        <taxon>Fungi</taxon>
        <taxon>Dikarya</taxon>
        <taxon>Basidiomycota</taxon>
        <taxon>Agaricomycotina</taxon>
        <taxon>Agaricomycetes</taxon>
        <taxon>Cantharellales</taxon>
        <taxon>Ceratobasidiaceae</taxon>
        <taxon>Rhizoctonia</taxon>
    </lineage>
</organism>
<dbReference type="SUPFAM" id="SSF51735">
    <property type="entry name" value="NAD(P)-binding Rossmann-fold domains"/>
    <property type="match status" value="1"/>
</dbReference>
<dbReference type="AlphaFoldDB" id="A0A8H3C330"/>
<keyword evidence="6" id="KW-0488">Methylation</keyword>
<evidence type="ECO:0000256" key="17">
    <source>
        <dbReference type="ARBA" id="ARBA00047860"/>
    </source>
</evidence>
<evidence type="ECO:0000256" key="12">
    <source>
        <dbReference type="ARBA" id="ARBA00023154"/>
    </source>
</evidence>
<feature type="domain" description="Alanine dehydrogenase/pyridine nucleotide transhydrogenase NAD(H)-binding" evidence="18">
    <location>
        <begin position="172"/>
        <end position="311"/>
    </location>
</feature>
<sequence>MSSRPTFWLRCEKKEFEHRAALTPTTAKKLIDAGFEITVERDPQRIFDDEEYEKVGCTLAEHNSWPSAPVTTPIIGLKELPVSTDPLPHTHIQFAHCYKRQGGWADVLARFYHGGGTLYDLEFLTDSSGRRVAAFGYHAGFAGAAAGCLAYAAQAEGGKLGELVPYENEGKMVEAVKSVIGGRKVRALVIGALGRCGRGAVDLFRKVGLEEDDILKWDMAETAKGGPFQEILDVDIFVNCIYLSNKIPSFLTHEQINAAGKDRRLSVVVDVSCDTTNPNNPIPIYSINTTFDKPTVPVEVGTGNPPMTVISIDHLPTLLPREASEQFSSDLLPSLLEFPKRNEARVWTEAEALFKAKLAEAKAELNLQIRVLPRYLFFTKPKARFVITMSNMQPTSIKCVVVGDGAVGKTCLLISYTTNAFPGEYIPTVFDNYSANVMVDGKTISLGLWDTAGQEDYDRLRPLSYPQTDVFLICFSLVSPPSFENVRTKWWPEISHHAPSTSLVLVGTKLDLRDDPATIEKLRDRRMAPISYPQGVQMAKDIGAVKYLECSALTQKGLKTVFDEAIRSVLSPTPRQTKKKSGGCIVA</sequence>
<evidence type="ECO:0000259" key="18">
    <source>
        <dbReference type="SMART" id="SM01002"/>
    </source>
</evidence>
<dbReference type="Proteomes" id="UP000663846">
    <property type="component" value="Unassembled WGS sequence"/>
</dbReference>
<evidence type="ECO:0000256" key="14">
    <source>
        <dbReference type="ARBA" id="ARBA00023288"/>
    </source>
</evidence>
<keyword evidence="8" id="KW-0547">Nucleotide-binding</keyword>
<evidence type="ECO:0000313" key="21">
    <source>
        <dbReference type="Proteomes" id="UP000663846"/>
    </source>
</evidence>
<keyword evidence="10" id="KW-0520">NAD</keyword>
<comment type="pathway">
    <text evidence="1">Amino-acid biosynthesis; L-lysine biosynthesis via AAA pathway; L-lysine from L-alpha-aminoadipate (fungal route): step 3/3.</text>
</comment>
<dbReference type="GO" id="GO:0004754">
    <property type="term" value="F:saccharopine dehydrogenase (NAD+, L-lysine-forming) activity"/>
    <property type="evidence" value="ECO:0007669"/>
    <property type="project" value="UniProtKB-EC"/>
</dbReference>
<keyword evidence="9" id="KW-0560">Oxidoreductase</keyword>
<keyword evidence="14" id="KW-0449">Lipoprotein</keyword>
<feature type="domain" description="Alanine dehydrogenase/pyridine nucleotide transhydrogenase N-terminal" evidence="19">
    <location>
        <begin position="8"/>
        <end position="142"/>
    </location>
</feature>
<reference evidence="20" key="1">
    <citation type="submission" date="2021-01" db="EMBL/GenBank/DDBJ databases">
        <authorList>
            <person name="Kaushik A."/>
        </authorList>
    </citation>
    <scope>NUCLEOTIDE SEQUENCE</scope>
    <source>
        <strain evidence="20">AG1-1C</strain>
    </source>
</reference>
<dbReference type="GO" id="GO:0007264">
    <property type="term" value="P:small GTPase-mediated signal transduction"/>
    <property type="evidence" value="ECO:0007669"/>
    <property type="project" value="InterPro"/>
</dbReference>
<dbReference type="FunFam" id="3.40.50.720:FF:000217">
    <property type="entry name" value="Saccharopine dehydrogenase [NAD(+), L-lysine-forming]"/>
    <property type="match status" value="1"/>
</dbReference>
<evidence type="ECO:0000256" key="4">
    <source>
        <dbReference type="ARBA" id="ARBA00012847"/>
    </source>
</evidence>
<dbReference type="SMART" id="SM00174">
    <property type="entry name" value="RHO"/>
    <property type="match status" value="1"/>
</dbReference>
<dbReference type="PRINTS" id="PR00449">
    <property type="entry name" value="RASTRNSFRMNG"/>
</dbReference>
<comment type="similarity">
    <text evidence="2">Belongs to the AlaDH/PNT family.</text>
</comment>
<evidence type="ECO:0000256" key="13">
    <source>
        <dbReference type="ARBA" id="ARBA00023157"/>
    </source>
</evidence>
<evidence type="ECO:0000256" key="15">
    <source>
        <dbReference type="ARBA" id="ARBA00023289"/>
    </source>
</evidence>
<evidence type="ECO:0000256" key="1">
    <source>
        <dbReference type="ARBA" id="ARBA00004884"/>
    </source>
</evidence>
<evidence type="ECO:0000256" key="2">
    <source>
        <dbReference type="ARBA" id="ARBA00005689"/>
    </source>
</evidence>
<evidence type="ECO:0000256" key="6">
    <source>
        <dbReference type="ARBA" id="ARBA00022481"/>
    </source>
</evidence>
<dbReference type="GO" id="GO:0003924">
    <property type="term" value="F:GTPase activity"/>
    <property type="evidence" value="ECO:0007669"/>
    <property type="project" value="InterPro"/>
</dbReference>
<evidence type="ECO:0000256" key="8">
    <source>
        <dbReference type="ARBA" id="ARBA00022741"/>
    </source>
</evidence>
<dbReference type="EMBL" id="CAJMWS010001124">
    <property type="protein sequence ID" value="CAE6473667.1"/>
    <property type="molecule type" value="Genomic_DNA"/>
</dbReference>
<protein>
    <recommendedName>
        <fullName evidence="5">Saccharopine dehydrogenase [NAD(+), L-lysine-forming]</fullName>
        <ecNumber evidence="4">1.5.1.7</ecNumber>
    </recommendedName>
    <alternativeName>
        <fullName evidence="16">Lysine--2-oxoglutarate reductase</fullName>
    </alternativeName>
</protein>
<dbReference type="CDD" id="cd12188">
    <property type="entry name" value="SDH"/>
    <property type="match status" value="1"/>
</dbReference>
<dbReference type="UniPathway" id="UPA00033">
    <property type="reaction ID" value="UER00034"/>
</dbReference>
<dbReference type="GO" id="GO:0019878">
    <property type="term" value="P:lysine biosynthetic process via aminoadipic acid"/>
    <property type="evidence" value="ECO:0007669"/>
    <property type="project" value="UniProtKB-UniPathway"/>
</dbReference>
<dbReference type="EC" id="1.5.1.7" evidence="4"/>
<dbReference type="SUPFAM" id="SSF52540">
    <property type="entry name" value="P-loop containing nucleoside triphosphate hydrolases"/>
    <property type="match status" value="1"/>
</dbReference>
<dbReference type="SMART" id="SM00175">
    <property type="entry name" value="RAB"/>
    <property type="match status" value="1"/>
</dbReference>
<evidence type="ECO:0000256" key="16">
    <source>
        <dbReference type="ARBA" id="ARBA00033228"/>
    </source>
</evidence>
<comment type="caution">
    <text evidence="20">The sequence shown here is derived from an EMBL/GenBank/DDBJ whole genome shotgun (WGS) entry which is preliminary data.</text>
</comment>
<dbReference type="InterPro" id="IPR007886">
    <property type="entry name" value="AlaDH/PNT_N"/>
</dbReference>
<dbReference type="PANTHER" id="PTHR24072">
    <property type="entry name" value="RHO FAMILY GTPASE"/>
    <property type="match status" value="1"/>
</dbReference>
<dbReference type="InterPro" id="IPR027417">
    <property type="entry name" value="P-loop_NTPase"/>
</dbReference>